<name>A0A542ZE09_RARFA</name>
<dbReference type="EMBL" id="VFOS01000003">
    <property type="protein sequence ID" value="TQL58558.1"/>
    <property type="molecule type" value="Genomic_DNA"/>
</dbReference>
<dbReference type="AlphaFoldDB" id="A0A542ZE09"/>
<dbReference type="Pfam" id="PF13443">
    <property type="entry name" value="HTH_26"/>
    <property type="match status" value="1"/>
</dbReference>
<accession>A0A542ZE09</accession>
<feature type="domain" description="HTH cro/C1-type" evidence="1">
    <location>
        <begin position="15"/>
        <end position="69"/>
    </location>
</feature>
<dbReference type="GO" id="GO:0003677">
    <property type="term" value="F:DNA binding"/>
    <property type="evidence" value="ECO:0007669"/>
    <property type="project" value="UniProtKB-KW"/>
</dbReference>
<comment type="caution">
    <text evidence="2">The sequence shown here is derived from an EMBL/GenBank/DDBJ whole genome shotgun (WGS) entry which is preliminary data.</text>
</comment>
<keyword evidence="3" id="KW-1185">Reference proteome</keyword>
<organism evidence="2 3">
    <name type="scientific">Rarobacter faecitabidus</name>
    <dbReference type="NCBI Taxonomy" id="13243"/>
    <lineage>
        <taxon>Bacteria</taxon>
        <taxon>Bacillati</taxon>
        <taxon>Actinomycetota</taxon>
        <taxon>Actinomycetes</taxon>
        <taxon>Micrococcales</taxon>
        <taxon>Rarobacteraceae</taxon>
        <taxon>Rarobacter</taxon>
    </lineage>
</organism>
<sequence length="86" mass="9574">MANAIDALDRVVEPIQTYMREQGYSINSLASETRIPYASLRRRLLDPEQLTFKDLSRIADALHVTAVDVLPQPTKQHALADGRLAG</sequence>
<dbReference type="InterPro" id="IPR001387">
    <property type="entry name" value="Cro/C1-type_HTH"/>
</dbReference>
<dbReference type="OrthoDB" id="5081114at2"/>
<dbReference type="Proteomes" id="UP000315389">
    <property type="component" value="Unassembled WGS sequence"/>
</dbReference>
<dbReference type="PROSITE" id="PS50943">
    <property type="entry name" value="HTH_CROC1"/>
    <property type="match status" value="1"/>
</dbReference>
<reference evidence="2 3" key="1">
    <citation type="submission" date="2019-06" db="EMBL/GenBank/DDBJ databases">
        <title>Sequencing the genomes of 1000 actinobacteria strains.</title>
        <authorList>
            <person name="Klenk H.-P."/>
        </authorList>
    </citation>
    <scope>NUCLEOTIDE SEQUENCE [LARGE SCALE GENOMIC DNA]</scope>
    <source>
        <strain evidence="2 3">DSM 4813</strain>
    </source>
</reference>
<protein>
    <submittedName>
        <fullName evidence="2">Cro/C1-type helix-turn-helix DNA-binding protein</fullName>
    </submittedName>
</protein>
<gene>
    <name evidence="2" type="ORF">FB461_1973</name>
</gene>
<keyword evidence="2" id="KW-0238">DNA-binding</keyword>
<proteinExistence type="predicted"/>
<dbReference type="RefSeq" id="WP_142121563.1">
    <property type="nucleotide sequence ID" value="NZ_BAAASV010000002.1"/>
</dbReference>
<evidence type="ECO:0000259" key="1">
    <source>
        <dbReference type="PROSITE" id="PS50943"/>
    </source>
</evidence>
<dbReference type="SUPFAM" id="SSF47413">
    <property type="entry name" value="lambda repressor-like DNA-binding domains"/>
    <property type="match status" value="1"/>
</dbReference>
<dbReference type="InterPro" id="IPR010982">
    <property type="entry name" value="Lambda_DNA-bd_dom_sf"/>
</dbReference>
<evidence type="ECO:0000313" key="3">
    <source>
        <dbReference type="Proteomes" id="UP000315389"/>
    </source>
</evidence>
<evidence type="ECO:0000313" key="2">
    <source>
        <dbReference type="EMBL" id="TQL58558.1"/>
    </source>
</evidence>